<dbReference type="EC" id="2.1.3.3" evidence="4 7"/>
<comment type="caution">
    <text evidence="10">The sequence shown here is derived from an EMBL/GenBank/DDBJ whole genome shotgun (WGS) entry which is preliminary data.</text>
</comment>
<dbReference type="PANTHER" id="PTHR45753:SF3">
    <property type="entry name" value="ORNITHINE TRANSCARBAMYLASE, MITOCHONDRIAL"/>
    <property type="match status" value="1"/>
</dbReference>
<gene>
    <name evidence="10" type="primary">argF</name>
    <name evidence="10" type="ORF">GRI99_04605</name>
</gene>
<dbReference type="NCBIfam" id="NF001986">
    <property type="entry name" value="PRK00779.1"/>
    <property type="match status" value="1"/>
</dbReference>
<dbReference type="FunFam" id="3.40.50.1370:FF:000008">
    <property type="entry name" value="Ornithine carbamoyltransferase"/>
    <property type="match status" value="1"/>
</dbReference>
<dbReference type="OrthoDB" id="9802587at2"/>
<dbReference type="InterPro" id="IPR002292">
    <property type="entry name" value="Orn/put_carbamltrans"/>
</dbReference>
<accession>A0A844YV57</accession>
<dbReference type="AlphaFoldDB" id="A0A844YV57"/>
<organism evidence="10 11">
    <name type="scientific">Alteraurantiacibacter buctensis</name>
    <dbReference type="NCBI Taxonomy" id="1503981"/>
    <lineage>
        <taxon>Bacteria</taxon>
        <taxon>Pseudomonadati</taxon>
        <taxon>Pseudomonadota</taxon>
        <taxon>Alphaproteobacteria</taxon>
        <taxon>Sphingomonadales</taxon>
        <taxon>Erythrobacteraceae</taxon>
        <taxon>Alteraurantiacibacter</taxon>
    </lineage>
</organism>
<comment type="catalytic activity">
    <reaction evidence="6 7">
        <text>carbamoyl phosphate + L-ornithine = L-citrulline + phosphate + H(+)</text>
        <dbReference type="Rhea" id="RHEA:19513"/>
        <dbReference type="ChEBI" id="CHEBI:15378"/>
        <dbReference type="ChEBI" id="CHEBI:43474"/>
        <dbReference type="ChEBI" id="CHEBI:46911"/>
        <dbReference type="ChEBI" id="CHEBI:57743"/>
        <dbReference type="ChEBI" id="CHEBI:58228"/>
        <dbReference type="EC" id="2.1.3.3"/>
    </reaction>
</comment>
<keyword evidence="5 7" id="KW-0808">Transferase</keyword>
<feature type="binding site" evidence="7">
    <location>
        <position position="227"/>
    </location>
    <ligand>
        <name>L-ornithine</name>
        <dbReference type="ChEBI" id="CHEBI:46911"/>
    </ligand>
</feature>
<dbReference type="HAMAP" id="MF_01109">
    <property type="entry name" value="OTCase"/>
    <property type="match status" value="1"/>
</dbReference>
<feature type="binding site" evidence="7">
    <location>
        <begin position="266"/>
        <end position="267"/>
    </location>
    <ligand>
        <name>carbamoyl phosphate</name>
        <dbReference type="ChEBI" id="CHEBI:58228"/>
    </ligand>
</feature>
<dbReference type="Proteomes" id="UP000466966">
    <property type="component" value="Unassembled WGS sequence"/>
</dbReference>
<evidence type="ECO:0000256" key="2">
    <source>
        <dbReference type="ARBA" id="ARBA00004975"/>
    </source>
</evidence>
<comment type="similarity">
    <text evidence="3 7">Belongs to the aspartate/ornithine carbamoyltransferase superfamily. OTCase family.</text>
</comment>
<dbReference type="InterPro" id="IPR024904">
    <property type="entry name" value="OTCase_ArgI"/>
</dbReference>
<dbReference type="InterPro" id="IPR006131">
    <property type="entry name" value="Asp_carbamoyltransf_Asp/Orn-bd"/>
</dbReference>
<dbReference type="GO" id="GO:0005737">
    <property type="term" value="C:cytoplasm"/>
    <property type="evidence" value="ECO:0007669"/>
    <property type="project" value="UniProtKB-SubCell"/>
</dbReference>
<dbReference type="InterPro" id="IPR006132">
    <property type="entry name" value="Asp/Orn_carbamoyltranf_P-bd"/>
</dbReference>
<dbReference type="GO" id="GO:0004585">
    <property type="term" value="F:ornithine carbamoyltransferase activity"/>
    <property type="evidence" value="ECO:0007669"/>
    <property type="project" value="UniProtKB-UniRule"/>
</dbReference>
<dbReference type="RefSeq" id="WP_160770774.1">
    <property type="nucleotide sequence ID" value="NZ_WTYV01000001.1"/>
</dbReference>
<evidence type="ECO:0000256" key="5">
    <source>
        <dbReference type="ARBA" id="ARBA00022679"/>
    </source>
</evidence>
<dbReference type="Pfam" id="PF00185">
    <property type="entry name" value="OTCace"/>
    <property type="match status" value="1"/>
</dbReference>
<feature type="binding site" evidence="7">
    <location>
        <position position="85"/>
    </location>
    <ligand>
        <name>carbamoyl phosphate</name>
        <dbReference type="ChEBI" id="CHEBI:58228"/>
    </ligand>
</feature>
<sequence length="312" mass="33061">MAARHFLDLADAGPDAIAAMISDAIERKAARKGWPKGKADADAPLAGRVLAMVFEKNSTRTRVSFDIAIRQLGGTPLVLDAGTSQLGRGETVADTARVLGRMADAIMVRTDDHAKVEEMAAYAGVPVINGLTDRSHPCQIVADLLTVIEHGKALPGLKLAWLGDCNNVMNSVVEAAGLMRFDMAIGTPRGYVPEARYLDAARAAGSDITVTHDAAEAAAGADVVVTDTWISMGQAHAAEKLAELAPYQVNATLMARAKPDARFLHCLPAHVGEEVSADVFEGPQSVVFDEAENRIHAQKSVLLWCFGLLGNS</sequence>
<evidence type="ECO:0000313" key="10">
    <source>
        <dbReference type="EMBL" id="MXO70916.1"/>
    </source>
</evidence>
<comment type="subcellular location">
    <subcellularLocation>
        <location evidence="7">Cytoplasm</location>
    </subcellularLocation>
</comment>
<dbReference type="GO" id="GO:0019240">
    <property type="term" value="P:citrulline biosynthetic process"/>
    <property type="evidence" value="ECO:0007669"/>
    <property type="project" value="TreeGrafter"/>
</dbReference>
<proteinExistence type="inferred from homology"/>
<evidence type="ECO:0000256" key="4">
    <source>
        <dbReference type="ARBA" id="ARBA00013007"/>
    </source>
</evidence>
<keyword evidence="11" id="KW-1185">Reference proteome</keyword>
<dbReference type="InterPro" id="IPR006130">
    <property type="entry name" value="Asp/Orn_carbamoylTrfase"/>
</dbReference>
<keyword evidence="7" id="KW-0963">Cytoplasm</keyword>
<dbReference type="Pfam" id="PF02729">
    <property type="entry name" value="OTCace_N"/>
    <property type="match status" value="1"/>
</dbReference>
<dbReference type="GO" id="GO:0016597">
    <property type="term" value="F:amino acid binding"/>
    <property type="evidence" value="ECO:0007669"/>
    <property type="project" value="InterPro"/>
</dbReference>
<feature type="binding site" evidence="7">
    <location>
        <position position="109"/>
    </location>
    <ligand>
        <name>carbamoyl phosphate</name>
        <dbReference type="ChEBI" id="CHEBI:58228"/>
    </ligand>
</feature>
<feature type="binding site" evidence="7">
    <location>
        <begin position="231"/>
        <end position="232"/>
    </location>
    <ligand>
        <name>L-ornithine</name>
        <dbReference type="ChEBI" id="CHEBI:46911"/>
    </ligand>
</feature>
<evidence type="ECO:0000259" key="8">
    <source>
        <dbReference type="Pfam" id="PF00185"/>
    </source>
</evidence>
<dbReference type="GO" id="GO:0042450">
    <property type="term" value="P:L-arginine biosynthetic process via ornithine"/>
    <property type="evidence" value="ECO:0007669"/>
    <property type="project" value="UniProtKB-UniRule"/>
</dbReference>
<feature type="binding site" evidence="7">
    <location>
        <position position="167"/>
    </location>
    <ligand>
        <name>L-ornithine</name>
        <dbReference type="ChEBI" id="CHEBI:46911"/>
    </ligand>
</feature>
<feature type="domain" description="Aspartate/ornithine carbamoyltransferase Asp/Orn-binding" evidence="8">
    <location>
        <begin position="156"/>
        <end position="305"/>
    </location>
</feature>
<dbReference type="Gene3D" id="3.40.50.1370">
    <property type="entry name" value="Aspartate/ornithine carbamoyltransferase"/>
    <property type="match status" value="2"/>
</dbReference>
<feature type="domain" description="Aspartate/ornithine carbamoyltransferase carbamoyl-P binding" evidence="9">
    <location>
        <begin position="4"/>
        <end position="149"/>
    </location>
</feature>
<dbReference type="PROSITE" id="PS00097">
    <property type="entry name" value="CARBAMOYLTRANSFERASE"/>
    <property type="match status" value="1"/>
</dbReference>
<dbReference type="EMBL" id="WTYV01000001">
    <property type="protein sequence ID" value="MXO70916.1"/>
    <property type="molecule type" value="Genomic_DNA"/>
</dbReference>
<feature type="binding site" evidence="7">
    <location>
        <begin position="58"/>
        <end position="61"/>
    </location>
    <ligand>
        <name>carbamoyl phosphate</name>
        <dbReference type="ChEBI" id="CHEBI:58228"/>
    </ligand>
</feature>
<feature type="binding site" evidence="7">
    <location>
        <begin position="136"/>
        <end position="139"/>
    </location>
    <ligand>
        <name>carbamoyl phosphate</name>
        <dbReference type="ChEBI" id="CHEBI:58228"/>
    </ligand>
</feature>
<evidence type="ECO:0000259" key="9">
    <source>
        <dbReference type="Pfam" id="PF02729"/>
    </source>
</evidence>
<evidence type="ECO:0000256" key="1">
    <source>
        <dbReference type="ARBA" id="ARBA00003822"/>
    </source>
</evidence>
<evidence type="ECO:0000256" key="7">
    <source>
        <dbReference type="HAMAP-Rule" id="MF_01109"/>
    </source>
</evidence>
<name>A0A844YV57_9SPHN</name>
<evidence type="ECO:0000256" key="3">
    <source>
        <dbReference type="ARBA" id="ARBA00007805"/>
    </source>
</evidence>
<dbReference type="PANTHER" id="PTHR45753">
    <property type="entry name" value="ORNITHINE CARBAMOYLTRANSFERASE, MITOCHONDRIAL"/>
    <property type="match status" value="1"/>
</dbReference>
<dbReference type="InterPro" id="IPR036901">
    <property type="entry name" value="Asp/Orn_carbamoylTrfase_sf"/>
</dbReference>
<comment type="pathway">
    <text evidence="2">Amino-acid biosynthesis; L-arginine biosynthesis; L-arginine from L-ornithine and carbamoyl phosphate: step 1/3.</text>
</comment>
<evidence type="ECO:0000256" key="6">
    <source>
        <dbReference type="ARBA" id="ARBA00048772"/>
    </source>
</evidence>
<dbReference type="PRINTS" id="PR00102">
    <property type="entry name" value="OTCASE"/>
</dbReference>
<dbReference type="NCBIfam" id="TIGR00658">
    <property type="entry name" value="orni_carb_tr"/>
    <property type="match status" value="1"/>
</dbReference>
<comment type="function">
    <text evidence="1">Reversibly catalyzes the transfer of the carbamoyl group from carbamoyl phosphate (CP) to the N(epsilon) atom of ornithine (ORN) to produce L-citrulline.</text>
</comment>
<dbReference type="SUPFAM" id="SSF53671">
    <property type="entry name" value="Aspartate/ornithine carbamoyltransferase"/>
    <property type="match status" value="1"/>
</dbReference>
<protein>
    <recommendedName>
        <fullName evidence="4 7">Ornithine carbamoyltransferase</fullName>
        <shortName evidence="7">OTCase</shortName>
        <ecNumber evidence="4 7">2.1.3.3</ecNumber>
    </recommendedName>
</protein>
<evidence type="ECO:0000313" key="11">
    <source>
        <dbReference type="Proteomes" id="UP000466966"/>
    </source>
</evidence>
<feature type="binding site" evidence="7">
    <location>
        <position position="294"/>
    </location>
    <ligand>
        <name>carbamoyl phosphate</name>
        <dbReference type="ChEBI" id="CHEBI:58228"/>
    </ligand>
</feature>
<reference evidence="10 11" key="1">
    <citation type="submission" date="2019-12" db="EMBL/GenBank/DDBJ databases">
        <title>Genomic-based taxomic classification of the family Erythrobacteraceae.</title>
        <authorList>
            <person name="Xu L."/>
        </authorList>
    </citation>
    <scope>NUCLEOTIDE SEQUENCE [LARGE SCALE GENOMIC DNA]</scope>
    <source>
        <strain evidence="10 11">M0322</strain>
    </source>
</reference>
<dbReference type="PRINTS" id="PR00100">
    <property type="entry name" value="AOTCASE"/>
</dbReference>